<feature type="compositionally biased region" description="Low complexity" evidence="9">
    <location>
        <begin position="640"/>
        <end position="669"/>
    </location>
</feature>
<evidence type="ECO:0000256" key="1">
    <source>
        <dbReference type="ARBA" id="ARBA00004606"/>
    </source>
</evidence>
<dbReference type="PROSITE" id="PS00135">
    <property type="entry name" value="TRYPSIN_SER"/>
    <property type="match status" value="1"/>
</dbReference>
<dbReference type="FunFam" id="2.40.10.10:FF:000006">
    <property type="entry name" value="Serine proteinase stubble"/>
    <property type="match status" value="1"/>
</dbReference>
<keyword evidence="4 8" id="KW-0720">Serine protease</keyword>
<dbReference type="GO" id="GO:0006508">
    <property type="term" value="P:proteolysis"/>
    <property type="evidence" value="ECO:0007669"/>
    <property type="project" value="UniProtKB-KW"/>
</dbReference>
<dbReference type="GO" id="GO:0016020">
    <property type="term" value="C:membrane"/>
    <property type="evidence" value="ECO:0007669"/>
    <property type="project" value="UniProtKB-SubCell"/>
</dbReference>
<feature type="compositionally biased region" description="Low complexity" evidence="9">
    <location>
        <begin position="323"/>
        <end position="334"/>
    </location>
</feature>
<dbReference type="EMBL" id="OU895878">
    <property type="protein sequence ID" value="CAG9805159.1"/>
    <property type="molecule type" value="Genomic_DNA"/>
</dbReference>
<evidence type="ECO:0000256" key="5">
    <source>
        <dbReference type="ARBA" id="ARBA00022968"/>
    </source>
</evidence>
<dbReference type="InterPro" id="IPR033116">
    <property type="entry name" value="TRYPSIN_SER"/>
</dbReference>
<feature type="region of interest" description="Disordered" evidence="9">
    <location>
        <begin position="248"/>
        <end position="298"/>
    </location>
</feature>
<feature type="domain" description="Peptidase S1" evidence="10">
    <location>
        <begin position="749"/>
        <end position="990"/>
    </location>
</feature>
<evidence type="ECO:0000259" key="10">
    <source>
        <dbReference type="PROSITE" id="PS50240"/>
    </source>
</evidence>
<protein>
    <recommendedName>
        <fullName evidence="10">Peptidase S1 domain-containing protein</fullName>
    </recommendedName>
</protein>
<feature type="compositionally biased region" description="Low complexity" evidence="9">
    <location>
        <begin position="690"/>
        <end position="705"/>
    </location>
</feature>
<comment type="similarity">
    <text evidence="7">Belongs to the peptidase S1 family. CLIP subfamily.</text>
</comment>
<evidence type="ECO:0000256" key="3">
    <source>
        <dbReference type="ARBA" id="ARBA00022801"/>
    </source>
</evidence>
<dbReference type="Gene3D" id="2.40.10.10">
    <property type="entry name" value="Trypsin-like serine proteases"/>
    <property type="match status" value="1"/>
</dbReference>
<keyword evidence="6" id="KW-1015">Disulfide bond</keyword>
<evidence type="ECO:0000256" key="8">
    <source>
        <dbReference type="RuleBase" id="RU363034"/>
    </source>
</evidence>
<keyword evidence="12" id="KW-1185">Reference proteome</keyword>
<dbReference type="AlphaFoldDB" id="A0A9N9WV42"/>
<dbReference type="InterPro" id="IPR001254">
    <property type="entry name" value="Trypsin_dom"/>
</dbReference>
<evidence type="ECO:0000256" key="2">
    <source>
        <dbReference type="ARBA" id="ARBA00022670"/>
    </source>
</evidence>
<dbReference type="PRINTS" id="PR00722">
    <property type="entry name" value="CHYMOTRYPSIN"/>
</dbReference>
<proteinExistence type="inferred from homology"/>
<evidence type="ECO:0000313" key="12">
    <source>
        <dbReference type="Proteomes" id="UP001153620"/>
    </source>
</evidence>
<feature type="compositionally biased region" description="Polar residues" evidence="9">
    <location>
        <begin position="404"/>
        <end position="422"/>
    </location>
</feature>
<dbReference type="OrthoDB" id="93664at2759"/>
<sequence>MYANSRTRRKWNQVLLFLVSCHFVKYSISSPILSSQFSQFQSARNLRNLPCVVRRSGMKGVCMFAIDCIKSNGTHLGTCIDKFYFGSCCQIKEVDALYNIDLDDNRIDSNFPSPSSQQSLNNKNTRPVPTTSQAPSTVHFSSSNYKTSSKPAINYNNKTFELIPTTTLASSTSTLLSKRPITTKKSTTEKYAINVGGFSTTLGNIIERNVTNKINLNDETAQSTTESIKLTTFQTIQDSIKNVTKSTTMRVTSKTKPPIVTKRPVLNRTSDASTTSIKPTKRPTGSPASKPTKNSTTVIKLPPTTAATRKPVVTTVAVNRRTTLTSRRNSTTTRKPLPVTSSKPANEHLLTTISYVETTKAPRPRPKPTNSVVKVEPTTLYDEDAFTTTFSVVSAGDDKKDTTSKPVSSQKPATTVKSTSVTRRPATKTTSSFSTTQSTSKRPITDSETSMTGSSSSIITTHAAASTMKIEVTQKPLNMTTERIVEEIHQTTPSSTLMQQSSTLSNTGLVTWTLGNEVTDNATKDDAWILLTSVTPNDSNSPSIIDTMTTERKIIETSTQSLINENLTEPITAPNELFKLEETTIEIGSDENLIHISQEEEEASSETSSVEIEVSGEAEDEESGEETTVETNTDSDEDITTIQDEPITTTTTRSASTTLSSSTSSSTITQLSPNETLPVSIPDDTTVNPELLNTTYDTTTLSSTETDSDESIRGNETTTTTPFTTTAMNLEGIDYKQICGRRMFPEARIVGGAKAAFGRWPWQISLRQWRTSTYLHKCGSALLNENWAISAAHCVENVPPSDLLLRLGEYDLSIEEEPYGYQERRVQIVASHPQFDPRTFEYDLALLRFYEPVVFQPNIIPVCVPENDEDFIGRTAFVTGWGRLYEDGPLPSVLQEVSVPIIKNEICEAMYRSAGYIEHIPHIFICAGWQKGGRDSCEGDSGGPMVIQRTDKRFQLAGIISWGIGCAEPNQPGVYTRISEFRDWINQILMF</sequence>
<dbReference type="CDD" id="cd00190">
    <property type="entry name" value="Tryp_SPc"/>
    <property type="match status" value="1"/>
</dbReference>
<dbReference type="PANTHER" id="PTHR24253:SF88">
    <property type="entry name" value="NOTOPLEURAL, ISOFORM A"/>
    <property type="match status" value="1"/>
</dbReference>
<keyword evidence="5" id="KW-0812">Transmembrane</keyword>
<keyword evidence="3 8" id="KW-0378">Hydrolase</keyword>
<feature type="compositionally biased region" description="Low complexity" evidence="9">
    <location>
        <begin position="427"/>
        <end position="457"/>
    </location>
</feature>
<keyword evidence="5" id="KW-0735">Signal-anchor</keyword>
<feature type="region of interest" description="Disordered" evidence="9">
    <location>
        <begin position="395"/>
        <end position="457"/>
    </location>
</feature>
<dbReference type="SUPFAM" id="SSF50494">
    <property type="entry name" value="Trypsin-like serine proteases"/>
    <property type="match status" value="1"/>
</dbReference>
<name>A0A9N9WV42_9DIPT</name>
<feature type="region of interest" description="Disordered" evidence="9">
    <location>
        <begin position="323"/>
        <end position="343"/>
    </location>
</feature>
<dbReference type="Proteomes" id="UP001153620">
    <property type="component" value="Chromosome 2"/>
</dbReference>
<feature type="region of interest" description="Disordered" evidence="9">
    <location>
        <begin position="598"/>
        <end position="722"/>
    </location>
</feature>
<feature type="region of interest" description="Disordered" evidence="9">
    <location>
        <begin position="110"/>
        <end position="147"/>
    </location>
</feature>
<dbReference type="PROSITE" id="PS51257">
    <property type="entry name" value="PROKAR_LIPOPROTEIN"/>
    <property type="match status" value="1"/>
</dbReference>
<comment type="subcellular location">
    <subcellularLocation>
        <location evidence="1">Membrane</location>
        <topology evidence="1">Single-pass type II membrane protein</topology>
    </subcellularLocation>
</comment>
<evidence type="ECO:0000313" key="11">
    <source>
        <dbReference type="EMBL" id="CAG9805159.1"/>
    </source>
</evidence>
<evidence type="ECO:0000256" key="4">
    <source>
        <dbReference type="ARBA" id="ARBA00022825"/>
    </source>
</evidence>
<feature type="compositionally biased region" description="Polar residues" evidence="9">
    <location>
        <begin position="670"/>
        <end position="688"/>
    </location>
</feature>
<dbReference type="PROSITE" id="PS50240">
    <property type="entry name" value="TRYPSIN_DOM"/>
    <property type="match status" value="1"/>
</dbReference>
<dbReference type="PROSITE" id="PS00134">
    <property type="entry name" value="TRYPSIN_HIS"/>
    <property type="match status" value="1"/>
</dbReference>
<dbReference type="Pfam" id="PF00089">
    <property type="entry name" value="Trypsin"/>
    <property type="match status" value="1"/>
</dbReference>
<dbReference type="PANTHER" id="PTHR24253">
    <property type="entry name" value="TRANSMEMBRANE PROTEASE SERINE"/>
    <property type="match status" value="1"/>
</dbReference>
<dbReference type="InterPro" id="IPR018114">
    <property type="entry name" value="TRYPSIN_HIS"/>
</dbReference>
<keyword evidence="2 8" id="KW-0645">Protease</keyword>
<evidence type="ECO:0000256" key="7">
    <source>
        <dbReference type="ARBA" id="ARBA00024195"/>
    </source>
</evidence>
<dbReference type="InterPro" id="IPR009003">
    <property type="entry name" value="Peptidase_S1_PA"/>
</dbReference>
<feature type="compositionally biased region" description="Acidic residues" evidence="9">
    <location>
        <begin position="614"/>
        <end position="639"/>
    </location>
</feature>
<dbReference type="SMART" id="SM00020">
    <property type="entry name" value="Tryp_SPc"/>
    <property type="match status" value="1"/>
</dbReference>
<organism evidence="11 12">
    <name type="scientific">Chironomus riparius</name>
    <dbReference type="NCBI Taxonomy" id="315576"/>
    <lineage>
        <taxon>Eukaryota</taxon>
        <taxon>Metazoa</taxon>
        <taxon>Ecdysozoa</taxon>
        <taxon>Arthropoda</taxon>
        <taxon>Hexapoda</taxon>
        <taxon>Insecta</taxon>
        <taxon>Pterygota</taxon>
        <taxon>Neoptera</taxon>
        <taxon>Endopterygota</taxon>
        <taxon>Diptera</taxon>
        <taxon>Nematocera</taxon>
        <taxon>Chironomoidea</taxon>
        <taxon>Chironomidae</taxon>
        <taxon>Chironominae</taxon>
        <taxon>Chironomus</taxon>
    </lineage>
</organism>
<evidence type="ECO:0000256" key="6">
    <source>
        <dbReference type="ARBA" id="ARBA00023157"/>
    </source>
</evidence>
<dbReference type="GO" id="GO:0004252">
    <property type="term" value="F:serine-type endopeptidase activity"/>
    <property type="evidence" value="ECO:0007669"/>
    <property type="project" value="InterPro"/>
</dbReference>
<reference evidence="11" key="1">
    <citation type="submission" date="2022-01" db="EMBL/GenBank/DDBJ databases">
        <authorList>
            <person name="King R."/>
        </authorList>
    </citation>
    <scope>NUCLEOTIDE SEQUENCE</scope>
</reference>
<feature type="compositionally biased region" description="Polar residues" evidence="9">
    <location>
        <begin position="267"/>
        <end position="278"/>
    </location>
</feature>
<evidence type="ECO:0000256" key="9">
    <source>
        <dbReference type="SAM" id="MobiDB-lite"/>
    </source>
</evidence>
<reference evidence="11" key="2">
    <citation type="submission" date="2022-10" db="EMBL/GenBank/DDBJ databases">
        <authorList>
            <consortium name="ENA_rothamsted_submissions"/>
            <consortium name="culmorum"/>
            <person name="King R."/>
        </authorList>
    </citation>
    <scope>NUCLEOTIDE SEQUENCE</scope>
</reference>
<feature type="compositionally biased region" description="Polar residues" evidence="9">
    <location>
        <begin position="286"/>
        <end position="298"/>
    </location>
</feature>
<accession>A0A9N9WV42</accession>
<gene>
    <name evidence="11" type="ORF">CHIRRI_LOCUS8036</name>
</gene>
<dbReference type="InterPro" id="IPR001314">
    <property type="entry name" value="Peptidase_S1A"/>
</dbReference>
<dbReference type="InterPro" id="IPR043504">
    <property type="entry name" value="Peptidase_S1_PA_chymotrypsin"/>
</dbReference>